<protein>
    <submittedName>
        <fullName evidence="1">Uncharacterized protein</fullName>
    </submittedName>
</protein>
<name>A0ACC2LX09_PERAE</name>
<evidence type="ECO:0000313" key="1">
    <source>
        <dbReference type="EMBL" id="KAJ8637743.1"/>
    </source>
</evidence>
<evidence type="ECO:0000313" key="2">
    <source>
        <dbReference type="Proteomes" id="UP001234297"/>
    </source>
</evidence>
<keyword evidence="2" id="KW-1185">Reference proteome</keyword>
<comment type="caution">
    <text evidence="1">The sequence shown here is derived from an EMBL/GenBank/DDBJ whole genome shotgun (WGS) entry which is preliminary data.</text>
</comment>
<proteinExistence type="predicted"/>
<gene>
    <name evidence="1" type="ORF">MRB53_012010</name>
</gene>
<dbReference type="Proteomes" id="UP001234297">
    <property type="component" value="Chromosome 3"/>
</dbReference>
<sequence>MLRKRSRPVQKDQSQGHLMPDSPPDSYFSSDVLAQKARSSSFFSVPGLFVGFTAKGLSDYESARSPTSPLDHKVFSNLSPLLRSPRSGLEGQPQKSCDSTTNNIKVGLGIIDSLNNEAKPNGKIFGFSEGRNIVLGSQMRINIPTCQTRLINSLDSPLTRRSLPKNYVISPLKSPNLQLGNSDIVFESNEINLKSEVVGKIRSCLSYSERSSSHLSGLMQSNPMSKSEEFWSDSKNTQQDSGSLPFALDCPNVENFSDVKSSSPLKSITSGQRFIGSLSASEIELSEDYTCVISHGPNPRTTHIYGNCVLESHTFELADCNKKEWGIGSQALVKGADNYYPPDDFLSFCSSCKKKLEEGKDIYMYRGEKAFCSSSCRAQEILCEEEIDKPAIIAPHSLKTTCKEEDDIFLTGMAVST</sequence>
<accession>A0ACC2LX09</accession>
<reference evidence="1 2" key="1">
    <citation type="journal article" date="2022" name="Hortic Res">
        <title>A haplotype resolved chromosomal level avocado genome allows analysis of novel avocado genes.</title>
        <authorList>
            <person name="Nath O."/>
            <person name="Fletcher S.J."/>
            <person name="Hayward A."/>
            <person name="Shaw L.M."/>
            <person name="Masouleh A.K."/>
            <person name="Furtado A."/>
            <person name="Henry R.J."/>
            <person name="Mitter N."/>
        </authorList>
    </citation>
    <scope>NUCLEOTIDE SEQUENCE [LARGE SCALE GENOMIC DNA]</scope>
    <source>
        <strain evidence="2">cv. Hass</strain>
    </source>
</reference>
<organism evidence="1 2">
    <name type="scientific">Persea americana</name>
    <name type="common">Avocado</name>
    <dbReference type="NCBI Taxonomy" id="3435"/>
    <lineage>
        <taxon>Eukaryota</taxon>
        <taxon>Viridiplantae</taxon>
        <taxon>Streptophyta</taxon>
        <taxon>Embryophyta</taxon>
        <taxon>Tracheophyta</taxon>
        <taxon>Spermatophyta</taxon>
        <taxon>Magnoliopsida</taxon>
        <taxon>Magnoliidae</taxon>
        <taxon>Laurales</taxon>
        <taxon>Lauraceae</taxon>
        <taxon>Persea</taxon>
    </lineage>
</organism>
<dbReference type="EMBL" id="CM056811">
    <property type="protein sequence ID" value="KAJ8637743.1"/>
    <property type="molecule type" value="Genomic_DNA"/>
</dbReference>